<keyword evidence="8" id="KW-1185">Reference proteome</keyword>
<dbReference type="Gene3D" id="3.40.50.300">
    <property type="entry name" value="P-loop containing nucleotide triphosphate hydrolases"/>
    <property type="match status" value="1"/>
</dbReference>
<evidence type="ECO:0000256" key="2">
    <source>
        <dbReference type="ARBA" id="ARBA00022840"/>
    </source>
</evidence>
<dbReference type="PROSITE" id="PS50045">
    <property type="entry name" value="SIGMA54_INTERACT_4"/>
    <property type="match status" value="1"/>
</dbReference>
<dbReference type="InterPro" id="IPR002078">
    <property type="entry name" value="Sigma_54_int"/>
</dbReference>
<proteinExistence type="predicted"/>
<dbReference type="InterPro" id="IPR058031">
    <property type="entry name" value="AAA_lid_NorR"/>
</dbReference>
<sequence length="327" mass="36402">MDNMRDSLQKGIGESDVYLEFQDKLSKVAKVDRAVLIIGERGSGKELAVQRIHYLSPRWQKNLVAVNCAALPSSLIESELFGYEQGAFTGATKTRKGRFEEAEGGTLFLDEIGLIPLEVQEKILRVVEYGTYERVGSSVTHECNVRIVGATNADLLELCKQGKFKEDLLDRLSFEVLFIPPLRERGDDILLLAQYFASKMALECGHDGLPVLSDEVVEALMNYSWPGNVRELKNVIERAVYRNDSSLITEVDFNPFNNPFKKKAVAVEKSEAVAPKIKEEPKKALGLEAMPLKDFAVAQSQLDVIFLSRALNEAGGNQKSAAELRFT</sequence>
<evidence type="ECO:0000256" key="3">
    <source>
        <dbReference type="ARBA" id="ARBA00023015"/>
    </source>
</evidence>
<dbReference type="PROSITE" id="PS00676">
    <property type="entry name" value="SIGMA54_INTERACT_2"/>
    <property type="match status" value="1"/>
</dbReference>
<dbReference type="GO" id="GO:0005524">
    <property type="term" value="F:ATP binding"/>
    <property type="evidence" value="ECO:0007669"/>
    <property type="project" value="UniProtKB-KW"/>
</dbReference>
<evidence type="ECO:0000259" key="6">
    <source>
        <dbReference type="PROSITE" id="PS50045"/>
    </source>
</evidence>
<evidence type="ECO:0000256" key="5">
    <source>
        <dbReference type="ARBA" id="ARBA00023163"/>
    </source>
</evidence>
<evidence type="ECO:0000313" key="8">
    <source>
        <dbReference type="Proteomes" id="UP000460549"/>
    </source>
</evidence>
<evidence type="ECO:0000256" key="1">
    <source>
        <dbReference type="ARBA" id="ARBA00022741"/>
    </source>
</evidence>
<dbReference type="Pfam" id="PF25601">
    <property type="entry name" value="AAA_lid_14"/>
    <property type="match status" value="1"/>
</dbReference>
<feature type="domain" description="Sigma-54 factor interaction" evidence="6">
    <location>
        <begin position="11"/>
        <end position="241"/>
    </location>
</feature>
<dbReference type="PANTHER" id="PTHR32071:SF38">
    <property type="entry name" value="PSP OPERON TRANSCRIPTIONAL ACTIVATOR"/>
    <property type="match status" value="1"/>
</dbReference>
<organism evidence="7 8">
    <name type="scientific">Bullifex porci</name>
    <dbReference type="NCBI Taxonomy" id="2606638"/>
    <lineage>
        <taxon>Bacteria</taxon>
        <taxon>Pseudomonadati</taxon>
        <taxon>Spirochaetota</taxon>
        <taxon>Spirochaetia</taxon>
        <taxon>Spirochaetales</taxon>
        <taxon>Spirochaetaceae</taxon>
        <taxon>Bullifex</taxon>
    </lineage>
</organism>
<dbReference type="CDD" id="cd00009">
    <property type="entry name" value="AAA"/>
    <property type="match status" value="1"/>
</dbReference>
<dbReference type="InterPro" id="IPR025943">
    <property type="entry name" value="Sigma_54_int_dom_ATP-bd_2"/>
</dbReference>
<dbReference type="FunFam" id="3.40.50.300:FF:000006">
    <property type="entry name" value="DNA-binding transcriptional regulator NtrC"/>
    <property type="match status" value="1"/>
</dbReference>
<dbReference type="PANTHER" id="PTHR32071">
    <property type="entry name" value="TRANSCRIPTIONAL REGULATORY PROTEIN"/>
    <property type="match status" value="1"/>
</dbReference>
<dbReference type="InterPro" id="IPR003593">
    <property type="entry name" value="AAA+_ATPase"/>
</dbReference>
<keyword evidence="4" id="KW-0238">DNA-binding</keyword>
<keyword evidence="5" id="KW-0804">Transcription</keyword>
<accession>A0A7X2PDL1</accession>
<keyword evidence="2" id="KW-0067">ATP-binding</keyword>
<gene>
    <name evidence="7" type="ORF">FYJ80_09430</name>
</gene>
<protein>
    <submittedName>
        <fullName evidence="7">AAA domain-containing protein</fullName>
    </submittedName>
</protein>
<dbReference type="GO" id="GO:0003677">
    <property type="term" value="F:DNA binding"/>
    <property type="evidence" value="ECO:0007669"/>
    <property type="project" value="UniProtKB-KW"/>
</dbReference>
<evidence type="ECO:0000313" key="7">
    <source>
        <dbReference type="EMBL" id="MSU06990.1"/>
    </source>
</evidence>
<keyword evidence="1" id="KW-0547">Nucleotide-binding</keyword>
<dbReference type="GO" id="GO:0006355">
    <property type="term" value="P:regulation of DNA-templated transcription"/>
    <property type="evidence" value="ECO:0007669"/>
    <property type="project" value="InterPro"/>
</dbReference>
<dbReference type="Gene3D" id="1.10.8.60">
    <property type="match status" value="1"/>
</dbReference>
<dbReference type="RefSeq" id="WP_154426316.1">
    <property type="nucleotide sequence ID" value="NZ_VUNN01000022.1"/>
</dbReference>
<dbReference type="Proteomes" id="UP000460549">
    <property type="component" value="Unassembled WGS sequence"/>
</dbReference>
<dbReference type="PROSITE" id="PS00688">
    <property type="entry name" value="SIGMA54_INTERACT_3"/>
    <property type="match status" value="1"/>
</dbReference>
<dbReference type="AlphaFoldDB" id="A0A7X2PDL1"/>
<evidence type="ECO:0000256" key="4">
    <source>
        <dbReference type="ARBA" id="ARBA00023125"/>
    </source>
</evidence>
<dbReference type="Pfam" id="PF00158">
    <property type="entry name" value="Sigma54_activat"/>
    <property type="match status" value="1"/>
</dbReference>
<comment type="caution">
    <text evidence="7">The sequence shown here is derived from an EMBL/GenBank/DDBJ whole genome shotgun (WGS) entry which is preliminary data.</text>
</comment>
<dbReference type="InterPro" id="IPR027417">
    <property type="entry name" value="P-loop_NTPase"/>
</dbReference>
<dbReference type="SUPFAM" id="SSF52540">
    <property type="entry name" value="P-loop containing nucleoside triphosphate hydrolases"/>
    <property type="match status" value="1"/>
</dbReference>
<keyword evidence="3" id="KW-0805">Transcription regulation</keyword>
<dbReference type="InterPro" id="IPR025944">
    <property type="entry name" value="Sigma_54_int_dom_CS"/>
</dbReference>
<dbReference type="SMART" id="SM00382">
    <property type="entry name" value="AAA"/>
    <property type="match status" value="1"/>
</dbReference>
<reference evidence="7 8" key="1">
    <citation type="submission" date="2019-08" db="EMBL/GenBank/DDBJ databases">
        <title>In-depth cultivation of the pig gut microbiome towards novel bacterial diversity and tailored functional studies.</title>
        <authorList>
            <person name="Wylensek D."/>
            <person name="Hitch T.C.A."/>
            <person name="Clavel T."/>
        </authorList>
    </citation>
    <scope>NUCLEOTIDE SEQUENCE [LARGE SCALE GENOMIC DNA]</scope>
    <source>
        <strain evidence="7 8">NM-380-WT-3C1</strain>
    </source>
</reference>
<dbReference type="EMBL" id="VUNN01000022">
    <property type="protein sequence ID" value="MSU06990.1"/>
    <property type="molecule type" value="Genomic_DNA"/>
</dbReference>
<name>A0A7X2PDL1_9SPIO</name>